<evidence type="ECO:0000313" key="7">
    <source>
        <dbReference type="Proteomes" id="UP000305647"/>
    </source>
</evidence>
<organism evidence="4 9">
    <name type="scientific">Wallemia mellicola</name>
    <dbReference type="NCBI Taxonomy" id="1708541"/>
    <lineage>
        <taxon>Eukaryota</taxon>
        <taxon>Fungi</taxon>
        <taxon>Dikarya</taxon>
        <taxon>Basidiomycota</taxon>
        <taxon>Wallemiomycotina</taxon>
        <taxon>Wallemiomycetes</taxon>
        <taxon>Wallemiales</taxon>
        <taxon>Wallemiaceae</taxon>
        <taxon>Wallemia</taxon>
    </lineage>
</organism>
<dbReference type="AlphaFoldDB" id="A0A4T0Q3X1"/>
<evidence type="ECO:0000313" key="5">
    <source>
        <dbReference type="EMBL" id="TIC67859.1"/>
    </source>
</evidence>
<dbReference type="EMBL" id="SPRH01000022">
    <property type="protein sequence ID" value="TIC00543.1"/>
    <property type="molecule type" value="Genomic_DNA"/>
</dbReference>
<dbReference type="Proteomes" id="UP000307169">
    <property type="component" value="Unassembled WGS sequence"/>
</dbReference>
<dbReference type="EMBL" id="SPRO01000015">
    <property type="protein sequence ID" value="TIC31029.1"/>
    <property type="molecule type" value="Genomic_DNA"/>
</dbReference>
<evidence type="ECO:0000313" key="2">
    <source>
        <dbReference type="EMBL" id="TIC00543.1"/>
    </source>
</evidence>
<evidence type="ECO:0000313" key="4">
    <source>
        <dbReference type="EMBL" id="TIC64793.1"/>
    </source>
</evidence>
<dbReference type="Proteomes" id="UP000310685">
    <property type="component" value="Unassembled WGS sequence"/>
</dbReference>
<name>A0A4T0Q3X1_9BASI</name>
<gene>
    <name evidence="4" type="ORF">E3Q02_02469</name>
    <name evidence="5" type="ORF">E3Q03_01821</name>
    <name evidence="3" type="ORF">E3Q10_01889</name>
    <name evidence="2" type="ORF">E3Q17_02137</name>
    <name evidence="1" type="ORF">E3Q22_02147</name>
</gene>
<dbReference type="Proteomes" id="UP000305362">
    <property type="component" value="Unassembled WGS sequence"/>
</dbReference>
<reference evidence="6 7" key="1">
    <citation type="submission" date="2019-03" db="EMBL/GenBank/DDBJ databases">
        <title>Sequencing 25 genomes of Wallemia mellicola.</title>
        <authorList>
            <person name="Gostincar C."/>
        </authorList>
    </citation>
    <scope>NUCLEOTIDE SEQUENCE [LARGE SCALE GENOMIC DNA]</scope>
    <source>
        <strain evidence="2 8">EXF-1262</strain>
        <strain evidence="4 9">EXF-1274</strain>
        <strain evidence="5 6">EXF-1277</strain>
        <strain evidence="1 10">EXF-6152</strain>
        <strain evidence="3 7">EXF-8738</strain>
    </source>
</reference>
<dbReference type="EMBL" id="SPRW01000025">
    <property type="protein sequence ID" value="TIC64793.1"/>
    <property type="molecule type" value="Genomic_DNA"/>
</dbReference>
<sequence>MSSAVFYVFIADIMWSNSQECYLERLPIEILQDIIDYEPTLACCMRNLLLLGHKHRFRTLSGPRPVWTIFGKRQTRRSVDRFFLYFDKFLEDNSKSEHVRILTLDLSYSGKSKAALWSVGYIAHMSRLLPKLDTIKMTLKDECDLHKFPQLKSVTNVAIRFLKCTRYTYVGSLLREKVPNAAVIYLDVQPKRYKTTRRIQRELLLEWAGELFVVCQYLHFPNLKRLSIFGRIPRYEFFEAYSYFRNGETQLHKPLDFEFGIMTSNTVLTVLNILAMNIINHQE</sequence>
<evidence type="ECO:0000313" key="8">
    <source>
        <dbReference type="Proteomes" id="UP000307169"/>
    </source>
</evidence>
<proteinExistence type="predicted"/>
<dbReference type="OrthoDB" id="10378244at2759"/>
<protein>
    <submittedName>
        <fullName evidence="4">Uncharacterized protein</fullName>
    </submittedName>
</protein>
<evidence type="ECO:0000313" key="10">
    <source>
        <dbReference type="Proteomes" id="UP000310685"/>
    </source>
</evidence>
<evidence type="ECO:0000313" key="9">
    <source>
        <dbReference type="Proteomes" id="UP000309601"/>
    </source>
</evidence>
<dbReference type="Proteomes" id="UP000309601">
    <property type="component" value="Unassembled WGS sequence"/>
</dbReference>
<evidence type="ECO:0000313" key="6">
    <source>
        <dbReference type="Proteomes" id="UP000305362"/>
    </source>
</evidence>
<dbReference type="EMBL" id="SPRC01000019">
    <property type="protein sequence ID" value="TIB80047.1"/>
    <property type="molecule type" value="Genomic_DNA"/>
</dbReference>
<dbReference type="Proteomes" id="UP000305647">
    <property type="component" value="Unassembled WGS sequence"/>
</dbReference>
<dbReference type="EMBL" id="SPRV01000015">
    <property type="protein sequence ID" value="TIC67859.1"/>
    <property type="molecule type" value="Genomic_DNA"/>
</dbReference>
<accession>A0A4T0Q3X1</accession>
<evidence type="ECO:0000313" key="1">
    <source>
        <dbReference type="EMBL" id="TIB80047.1"/>
    </source>
</evidence>
<evidence type="ECO:0000313" key="3">
    <source>
        <dbReference type="EMBL" id="TIC31029.1"/>
    </source>
</evidence>
<comment type="caution">
    <text evidence="4">The sequence shown here is derived from an EMBL/GenBank/DDBJ whole genome shotgun (WGS) entry which is preliminary data.</text>
</comment>